<evidence type="ECO:0000313" key="1">
    <source>
        <dbReference type="EMBL" id="KAK0428218.1"/>
    </source>
</evidence>
<sequence>MLPLFDLAAVKVICEIRNFDASSMPAPVQRGLNRNESIIRLQDAAINLVREFPPEPCFVFDRHGFINAKKTLQNAEKHLNPITLFIYHMTMGLADELPKVWKKCHGFGQDHLLNSGCLLVRYFAEMCDYEQSNPSYDTLNLCVHALEHRMDDLFFYFFQKCQPSEQSYLTVVRIVRILKTVHHRDFGYECRQLRKQIRLNVKVSQPHIEEVMMHCTDWDRRRFFTLPKDCQVPEIAEYLTSWFKRSE</sequence>
<organism evidence="1 2">
    <name type="scientific">Steinernema hermaphroditum</name>
    <dbReference type="NCBI Taxonomy" id="289476"/>
    <lineage>
        <taxon>Eukaryota</taxon>
        <taxon>Metazoa</taxon>
        <taxon>Ecdysozoa</taxon>
        <taxon>Nematoda</taxon>
        <taxon>Chromadorea</taxon>
        <taxon>Rhabditida</taxon>
        <taxon>Tylenchina</taxon>
        <taxon>Panagrolaimomorpha</taxon>
        <taxon>Strongyloidoidea</taxon>
        <taxon>Steinernematidae</taxon>
        <taxon>Steinernema</taxon>
    </lineage>
</organism>
<name>A0AA39ISF9_9BILA</name>
<dbReference type="EMBL" id="JAUCMV010000001">
    <property type="protein sequence ID" value="KAK0428218.1"/>
    <property type="molecule type" value="Genomic_DNA"/>
</dbReference>
<gene>
    <name evidence="1" type="ORF">QR680_010682</name>
</gene>
<protein>
    <submittedName>
        <fullName evidence="1">Uncharacterized protein</fullName>
    </submittedName>
</protein>
<reference evidence="1" key="1">
    <citation type="submission" date="2023-06" db="EMBL/GenBank/DDBJ databases">
        <title>Genomic analysis of the entomopathogenic nematode Steinernema hermaphroditum.</title>
        <authorList>
            <person name="Schwarz E.M."/>
            <person name="Heppert J.K."/>
            <person name="Baniya A."/>
            <person name="Schwartz H.T."/>
            <person name="Tan C.-H."/>
            <person name="Antoshechkin I."/>
            <person name="Sternberg P.W."/>
            <person name="Goodrich-Blair H."/>
            <person name="Dillman A.R."/>
        </authorList>
    </citation>
    <scope>NUCLEOTIDE SEQUENCE</scope>
    <source>
        <strain evidence="1">PS9179</strain>
        <tissue evidence="1">Whole animal</tissue>
    </source>
</reference>
<evidence type="ECO:0000313" key="2">
    <source>
        <dbReference type="Proteomes" id="UP001175271"/>
    </source>
</evidence>
<dbReference type="Proteomes" id="UP001175271">
    <property type="component" value="Unassembled WGS sequence"/>
</dbReference>
<proteinExistence type="predicted"/>
<keyword evidence="2" id="KW-1185">Reference proteome</keyword>
<accession>A0AA39ISF9</accession>
<dbReference type="AlphaFoldDB" id="A0AA39ISF9"/>
<comment type="caution">
    <text evidence="1">The sequence shown here is derived from an EMBL/GenBank/DDBJ whole genome shotgun (WGS) entry which is preliminary data.</text>
</comment>